<dbReference type="AlphaFoldDB" id="A0A0B4X1X6"/>
<proteinExistence type="predicted"/>
<accession>A0A0B4X1X6</accession>
<dbReference type="HOGENOM" id="CLU_2071197_0_0_5"/>
<gene>
    <name evidence="1" type="ORF">RGR602_CH01175</name>
</gene>
<protein>
    <submittedName>
        <fullName evidence="1">Uncharacterized protein</fullName>
    </submittedName>
</protein>
<dbReference type="KEGG" id="rga:RGR602_CH01175"/>
<dbReference type="EMBL" id="CP006877">
    <property type="protein sequence ID" value="AJD40533.1"/>
    <property type="molecule type" value="Genomic_DNA"/>
</dbReference>
<name>A0A0B4X1X6_9HYPH</name>
<evidence type="ECO:0000313" key="2">
    <source>
        <dbReference type="Proteomes" id="UP000031368"/>
    </source>
</evidence>
<evidence type="ECO:0000313" key="1">
    <source>
        <dbReference type="EMBL" id="AJD40533.1"/>
    </source>
</evidence>
<dbReference type="RefSeq" id="WP_039844334.1">
    <property type="nucleotide sequence ID" value="NZ_CP006877.1"/>
</dbReference>
<dbReference type="Proteomes" id="UP000031368">
    <property type="component" value="Chromosome"/>
</dbReference>
<sequence length="118" mass="13027">MRSGLFIAFFCTAAALYVAWGQIAAYQERERIQTADAAERRTRRAELSADGCNGAVGSLSAMEHRLLKAGGIEIPEALASDITLCLEENIMSGRSRLQMERTHLIRLFPRETSGLPNE</sequence>
<keyword evidence="2" id="KW-1185">Reference proteome</keyword>
<organism evidence="1 2">
    <name type="scientific">Rhizobium gallicum bv. gallicum R602sp</name>
    <dbReference type="NCBI Taxonomy" id="1041138"/>
    <lineage>
        <taxon>Bacteria</taxon>
        <taxon>Pseudomonadati</taxon>
        <taxon>Pseudomonadota</taxon>
        <taxon>Alphaproteobacteria</taxon>
        <taxon>Hyphomicrobiales</taxon>
        <taxon>Rhizobiaceae</taxon>
        <taxon>Rhizobium/Agrobacterium group</taxon>
        <taxon>Rhizobium</taxon>
    </lineage>
</organism>
<reference evidence="1 2" key="1">
    <citation type="submission" date="2013-11" db="EMBL/GenBank/DDBJ databases">
        <title>Complete genome sequence of Rhizobium gallicum bv. gallicum R602.</title>
        <authorList>
            <person name="Bustos P."/>
            <person name="Santamaria R.I."/>
            <person name="Lozano L."/>
            <person name="Acosta J.L."/>
            <person name="Ormeno-Orrillo E."/>
            <person name="Rogel M.A."/>
            <person name="Romero D."/>
            <person name="Cevallos M.A."/>
            <person name="Martinez-Romero E."/>
            <person name="Gonzalez V."/>
        </authorList>
    </citation>
    <scope>NUCLEOTIDE SEQUENCE [LARGE SCALE GENOMIC DNA]</scope>
    <source>
        <strain evidence="1 2">R602</strain>
    </source>
</reference>